<dbReference type="Proteomes" id="UP000620104">
    <property type="component" value="Unassembled WGS sequence"/>
</dbReference>
<dbReference type="EMBL" id="BLZA01000010">
    <property type="protein sequence ID" value="GHJ85146.1"/>
    <property type="molecule type" value="Genomic_DNA"/>
</dbReference>
<evidence type="ECO:0000313" key="1">
    <source>
        <dbReference type="EMBL" id="GHJ85146.1"/>
    </source>
</evidence>
<keyword evidence="2" id="KW-1185">Reference proteome</keyword>
<gene>
    <name evidence="1" type="ORF">NliqN6_1548</name>
</gene>
<dbReference type="AlphaFoldDB" id="A0A8H3TQL4"/>
<proteinExistence type="predicted"/>
<organism evidence="1 2">
    <name type="scientific">Naganishia liquefaciens</name>
    <dbReference type="NCBI Taxonomy" id="104408"/>
    <lineage>
        <taxon>Eukaryota</taxon>
        <taxon>Fungi</taxon>
        <taxon>Dikarya</taxon>
        <taxon>Basidiomycota</taxon>
        <taxon>Agaricomycotina</taxon>
        <taxon>Tremellomycetes</taxon>
        <taxon>Filobasidiales</taxon>
        <taxon>Filobasidiaceae</taxon>
        <taxon>Naganishia</taxon>
    </lineage>
</organism>
<protein>
    <submittedName>
        <fullName evidence="1">Uncharacterized protein</fullName>
    </submittedName>
</protein>
<reference evidence="1" key="1">
    <citation type="submission" date="2020-07" db="EMBL/GenBank/DDBJ databases">
        <title>Draft Genome Sequence of a Deep-Sea Yeast, Naganishia (Cryptococcus) liquefaciens strain N6.</title>
        <authorList>
            <person name="Han Y.W."/>
            <person name="Kajitani R."/>
            <person name="Morimoto H."/>
            <person name="Parhat M."/>
            <person name="Tsubouchi H."/>
            <person name="Bakenova O."/>
            <person name="Ogata M."/>
            <person name="Argunhan B."/>
            <person name="Aoki R."/>
            <person name="Kajiwara S."/>
            <person name="Itoh T."/>
            <person name="Iwasaki H."/>
        </authorList>
    </citation>
    <scope>NUCLEOTIDE SEQUENCE</scope>
    <source>
        <strain evidence="1">N6</strain>
    </source>
</reference>
<evidence type="ECO:0000313" key="2">
    <source>
        <dbReference type="Proteomes" id="UP000620104"/>
    </source>
</evidence>
<comment type="caution">
    <text evidence="1">The sequence shown here is derived from an EMBL/GenBank/DDBJ whole genome shotgun (WGS) entry which is preliminary data.</text>
</comment>
<accession>A0A8H3TQL4</accession>
<name>A0A8H3TQL4_9TREE</name>
<sequence length="89" mass="9576">MDLRVTTTTGHDTIITYIDGIPRERIEPWGIYTIEGIPGVGPRGVTQGEERGAQTVGDEGWTYGEWVATGVAIIGLLAYGIRAGTDARE</sequence>